<dbReference type="CDD" id="cd00834">
    <property type="entry name" value="KAS_I_II"/>
    <property type="match status" value="1"/>
</dbReference>
<dbReference type="InterPro" id="IPR000794">
    <property type="entry name" value="Beta-ketoacyl_synthase"/>
</dbReference>
<dbReference type="InterPro" id="IPR016039">
    <property type="entry name" value="Thiolase-like"/>
</dbReference>
<dbReference type="Pfam" id="PF02801">
    <property type="entry name" value="Ketoacyl-synt_C"/>
    <property type="match status" value="1"/>
</dbReference>
<keyword evidence="2 3" id="KW-0808">Transferase</keyword>
<dbReference type="Pfam" id="PF00109">
    <property type="entry name" value="ketoacyl-synt"/>
    <property type="match status" value="1"/>
</dbReference>
<dbReference type="PROSITE" id="PS00606">
    <property type="entry name" value="KS3_1"/>
    <property type="match status" value="1"/>
</dbReference>
<organism evidence="5 6">
    <name type="scientific">Tengunoibacter tsumagoiensis</name>
    <dbReference type="NCBI Taxonomy" id="2014871"/>
    <lineage>
        <taxon>Bacteria</taxon>
        <taxon>Bacillati</taxon>
        <taxon>Chloroflexota</taxon>
        <taxon>Ktedonobacteria</taxon>
        <taxon>Ktedonobacterales</taxon>
        <taxon>Dictyobacteraceae</taxon>
        <taxon>Tengunoibacter</taxon>
    </lineage>
</organism>
<dbReference type="InterPro" id="IPR018201">
    <property type="entry name" value="Ketoacyl_synth_AS"/>
</dbReference>
<dbReference type="GO" id="GO:0006633">
    <property type="term" value="P:fatty acid biosynthetic process"/>
    <property type="evidence" value="ECO:0007669"/>
    <property type="project" value="InterPro"/>
</dbReference>
<accession>A0A402A7U0</accession>
<dbReference type="EMBL" id="BIFR01000002">
    <property type="protein sequence ID" value="GCE15213.1"/>
    <property type="molecule type" value="Genomic_DNA"/>
</dbReference>
<evidence type="ECO:0000256" key="2">
    <source>
        <dbReference type="ARBA" id="ARBA00022679"/>
    </source>
</evidence>
<dbReference type="InterPro" id="IPR020841">
    <property type="entry name" value="PKS_Beta-ketoAc_synthase_dom"/>
</dbReference>
<dbReference type="SUPFAM" id="SSF53901">
    <property type="entry name" value="Thiolase-like"/>
    <property type="match status" value="2"/>
</dbReference>
<dbReference type="FunFam" id="3.40.47.10:FF:000018">
    <property type="entry name" value="3-oxoacyl-[acyl-carrier-protein] synthase 2"/>
    <property type="match status" value="1"/>
</dbReference>
<dbReference type="PANTHER" id="PTHR11712">
    <property type="entry name" value="POLYKETIDE SYNTHASE-RELATED"/>
    <property type="match status" value="1"/>
</dbReference>
<dbReference type="OrthoDB" id="155803at2"/>
<dbReference type="PROSITE" id="PS52004">
    <property type="entry name" value="KS3_2"/>
    <property type="match status" value="1"/>
</dbReference>
<dbReference type="GO" id="GO:0005829">
    <property type="term" value="C:cytosol"/>
    <property type="evidence" value="ECO:0007669"/>
    <property type="project" value="TreeGrafter"/>
</dbReference>
<dbReference type="InterPro" id="IPR014031">
    <property type="entry name" value="Ketoacyl_synth_C"/>
</dbReference>
<dbReference type="InterPro" id="IPR014030">
    <property type="entry name" value="Ketoacyl_synth_N"/>
</dbReference>
<evidence type="ECO:0000259" key="4">
    <source>
        <dbReference type="PROSITE" id="PS52004"/>
    </source>
</evidence>
<proteinExistence type="inferred from homology"/>
<keyword evidence="6" id="KW-1185">Reference proteome</keyword>
<reference evidence="6" key="1">
    <citation type="submission" date="2018-12" db="EMBL/GenBank/DDBJ databases">
        <title>Tengunoibacter tsumagoiensis gen. nov., sp. nov., Dictyobacter kobayashii sp. nov., D. alpinus sp. nov., and D. joshuensis sp. nov. and description of Dictyobacteraceae fam. nov. within the order Ktedonobacterales isolated from Tengu-no-mugimeshi.</title>
        <authorList>
            <person name="Wang C.M."/>
            <person name="Zheng Y."/>
            <person name="Sakai Y."/>
            <person name="Toyoda A."/>
            <person name="Minakuchi Y."/>
            <person name="Abe K."/>
            <person name="Yokota A."/>
            <person name="Yabe S."/>
        </authorList>
    </citation>
    <scope>NUCLEOTIDE SEQUENCE [LARGE SCALE GENOMIC DNA]</scope>
    <source>
        <strain evidence="6">Uno3</strain>
    </source>
</reference>
<dbReference type="Gene3D" id="3.40.47.10">
    <property type="match status" value="1"/>
</dbReference>
<comment type="similarity">
    <text evidence="1 3">Belongs to the thiolase-like superfamily. Beta-ketoacyl-ACP synthases family.</text>
</comment>
<sequence>MSTRRVVITGMGAVTPLGNCVESFWHHLCAGHCGIEKITHFDATPYQVQIAAEVRQLELPSAIEATQLKRFARFALLGLIAALEAWQHAGLERGTLDPYQIGVLVGSSHGGEESLIEGLAHILANEPGKVSPRLIPRMLSNMAAMQIARQFDLHGPSYGLNTACATGAQAIGEAAEMIKRGDAVAMLCGGTEACITPLTLVGDQAARALSTRNGEPQKACRPFDLHRDGFVLGEGAGILVLEDYEHALARGASIYAELSGYSTTIDASHETRPDLSGTHLAQAMKRAMSKSDVSAREVDAIFAHATGTVQGDRAEAMALTHAFGQALPAIPVVAIKAAVGHTLGASGAIQAIAAIQSLRTQTLPPTLNSEQADPACGSLKILAEACPYPLHTIISNAAGFGGHNVSLVLTSPS</sequence>
<comment type="caution">
    <text evidence="5">The sequence shown here is derived from an EMBL/GenBank/DDBJ whole genome shotgun (WGS) entry which is preliminary data.</text>
</comment>
<feature type="domain" description="Ketosynthase family 3 (KS3)" evidence="4">
    <location>
        <begin position="3"/>
        <end position="411"/>
    </location>
</feature>
<evidence type="ECO:0000256" key="3">
    <source>
        <dbReference type="RuleBase" id="RU003694"/>
    </source>
</evidence>
<evidence type="ECO:0000256" key="1">
    <source>
        <dbReference type="ARBA" id="ARBA00008467"/>
    </source>
</evidence>
<dbReference type="GO" id="GO:0004315">
    <property type="term" value="F:3-oxoacyl-[acyl-carrier-protein] synthase activity"/>
    <property type="evidence" value="ECO:0007669"/>
    <property type="project" value="InterPro"/>
</dbReference>
<dbReference type="Proteomes" id="UP000287352">
    <property type="component" value="Unassembled WGS sequence"/>
</dbReference>
<name>A0A402A7U0_9CHLR</name>
<gene>
    <name evidence="5" type="primary">fabF_3</name>
    <name evidence="5" type="ORF">KTT_50720</name>
</gene>
<evidence type="ECO:0000313" key="6">
    <source>
        <dbReference type="Proteomes" id="UP000287352"/>
    </source>
</evidence>
<dbReference type="SMART" id="SM00825">
    <property type="entry name" value="PKS_KS"/>
    <property type="match status" value="1"/>
</dbReference>
<dbReference type="RefSeq" id="WP_126582703.1">
    <property type="nucleotide sequence ID" value="NZ_BIFR01000002.1"/>
</dbReference>
<dbReference type="PANTHER" id="PTHR11712:SF336">
    <property type="entry name" value="3-OXOACYL-[ACYL-CARRIER-PROTEIN] SYNTHASE, MITOCHONDRIAL"/>
    <property type="match status" value="1"/>
</dbReference>
<dbReference type="AlphaFoldDB" id="A0A402A7U0"/>
<dbReference type="NCBIfam" id="NF005589">
    <property type="entry name" value="PRK07314.1"/>
    <property type="match status" value="1"/>
</dbReference>
<evidence type="ECO:0000313" key="5">
    <source>
        <dbReference type="EMBL" id="GCE15213.1"/>
    </source>
</evidence>
<protein>
    <submittedName>
        <fullName evidence="5">3-oxoacyl-[acyl-carrier-protein] synthase 2</fullName>
    </submittedName>
</protein>